<proteinExistence type="inferred from homology"/>
<gene>
    <name evidence="7" type="ORF">C0187_05845</name>
</gene>
<protein>
    <recommendedName>
        <fullName evidence="6">SAM-dependent MTase RsmB/NOP-type domain-containing protein</fullName>
    </recommendedName>
</protein>
<dbReference type="PRINTS" id="PR02008">
    <property type="entry name" value="RCMTFAMILY"/>
</dbReference>
<evidence type="ECO:0000256" key="5">
    <source>
        <dbReference type="PROSITE-ProRule" id="PRU01023"/>
    </source>
</evidence>
<dbReference type="Proteomes" id="UP000242881">
    <property type="component" value="Unassembled WGS sequence"/>
</dbReference>
<organism evidence="7 8">
    <name type="scientific">Calditerrivibrio nitroreducens</name>
    <dbReference type="NCBI Taxonomy" id="477976"/>
    <lineage>
        <taxon>Bacteria</taxon>
        <taxon>Pseudomonadati</taxon>
        <taxon>Deferribacterota</taxon>
        <taxon>Deferribacteres</taxon>
        <taxon>Deferribacterales</taxon>
        <taxon>Calditerrivibrionaceae</taxon>
    </lineage>
</organism>
<name>A0A2J6WII8_9BACT</name>
<dbReference type="Gene3D" id="3.40.50.150">
    <property type="entry name" value="Vaccinia Virus protein VP39"/>
    <property type="match status" value="1"/>
</dbReference>
<dbReference type="InterPro" id="IPR001678">
    <property type="entry name" value="MeTrfase_RsmB-F_NOP2_dom"/>
</dbReference>
<dbReference type="CDD" id="cd02440">
    <property type="entry name" value="AdoMet_MTases"/>
    <property type="match status" value="1"/>
</dbReference>
<comment type="similarity">
    <text evidence="5">Belongs to the class I-like SAM-binding methyltransferase superfamily. RsmB/NOP family.</text>
</comment>
<keyword evidence="4 5" id="KW-0694">RNA-binding</keyword>
<dbReference type="EMBL" id="PNIN01000057">
    <property type="protein sequence ID" value="PMP70180.1"/>
    <property type="molecule type" value="Genomic_DNA"/>
</dbReference>
<feature type="binding site" evidence="5">
    <location>
        <position position="260"/>
    </location>
    <ligand>
        <name>S-adenosyl-L-methionine</name>
        <dbReference type="ChEBI" id="CHEBI:59789"/>
    </ligand>
</feature>
<feature type="active site" description="Nucleophile" evidence="5">
    <location>
        <position position="313"/>
    </location>
</feature>
<feature type="domain" description="SAM-dependent MTase RsmB/NOP-type" evidence="6">
    <location>
        <begin position="111"/>
        <end position="377"/>
    </location>
</feature>
<accession>A0A2J6WII8</accession>
<feature type="binding site" evidence="5">
    <location>
        <position position="223"/>
    </location>
    <ligand>
        <name>S-adenosyl-L-methionine</name>
        <dbReference type="ChEBI" id="CHEBI:59789"/>
    </ligand>
</feature>
<evidence type="ECO:0000313" key="7">
    <source>
        <dbReference type="EMBL" id="PMP70180.1"/>
    </source>
</evidence>
<evidence type="ECO:0000259" key="6">
    <source>
        <dbReference type="PROSITE" id="PS51686"/>
    </source>
</evidence>
<dbReference type="InterPro" id="IPR049560">
    <property type="entry name" value="MeTrfase_RsmB-F_NOP2_cat"/>
</dbReference>
<dbReference type="GO" id="GO:0009383">
    <property type="term" value="F:rRNA (cytosine-C5-)-methyltransferase activity"/>
    <property type="evidence" value="ECO:0007669"/>
    <property type="project" value="TreeGrafter"/>
</dbReference>
<sequence>MKMLFRMNSENYLDIIKKLALQIKNEPARYVFDKFISENNFNSNIRRRLGDLFFESIRYYRRLVEDPDFNLEQVKNEVCSKDLTIQDLTDIFGLNGEIAEYVSESLNDINDYKFLLSRGPLTLRVNPMKMTRDRLLSLLKDFKPIKTEISPFGIKLNSNINVRQLQEFKKGFFEIQDEASQLVYNLVAPKPNEKILDLCAGTGGKSIALQSCSYNTLDLHATDISNDRLTILKKRSKVLGLKIKVVNNPFQHFYDKVLLDVPCSGSGVIRRDVDNLIRMDKDRLLELVKTQRILLNKAINFVKKGGVIVYVTCSFLKKENEENIEYILNEYRNLRFVEVCDILDANIVKKLNLKSYFKTFPRYYAMDGFFGAVLRVY</sequence>
<dbReference type="Pfam" id="PF01189">
    <property type="entry name" value="Methyltr_RsmB-F"/>
    <property type="match status" value="1"/>
</dbReference>
<dbReference type="PANTHER" id="PTHR22807">
    <property type="entry name" value="NOP2 YEAST -RELATED NOL1/NOP2/FMU SUN DOMAIN-CONTAINING"/>
    <property type="match status" value="1"/>
</dbReference>
<dbReference type="GO" id="GO:0070475">
    <property type="term" value="P:rRNA base methylation"/>
    <property type="evidence" value="ECO:0007669"/>
    <property type="project" value="TreeGrafter"/>
</dbReference>
<keyword evidence="1 5" id="KW-0489">Methyltransferase</keyword>
<dbReference type="Gene3D" id="3.30.70.1170">
    <property type="entry name" value="Sun protein, domain 3"/>
    <property type="match status" value="1"/>
</dbReference>
<dbReference type="InterPro" id="IPR023267">
    <property type="entry name" value="RCMT"/>
</dbReference>
<evidence type="ECO:0000313" key="8">
    <source>
        <dbReference type="Proteomes" id="UP000242881"/>
    </source>
</evidence>
<dbReference type="GO" id="GO:0000470">
    <property type="term" value="P:maturation of LSU-rRNA"/>
    <property type="evidence" value="ECO:0007669"/>
    <property type="project" value="TreeGrafter"/>
</dbReference>
<reference evidence="7 8" key="1">
    <citation type="submission" date="2018-01" db="EMBL/GenBank/DDBJ databases">
        <title>Metagenomic assembled genomes from two thermal pools in the Uzon Caldera, Kamchatka, Russia.</title>
        <authorList>
            <person name="Wilkins L."/>
            <person name="Ettinger C."/>
        </authorList>
    </citation>
    <scope>NUCLEOTIDE SEQUENCE [LARGE SCALE GENOMIC DNA]</scope>
    <source>
        <strain evidence="7">ZAV-05</strain>
    </source>
</reference>
<dbReference type="PANTHER" id="PTHR22807:SF54">
    <property type="entry name" value="CHROMOSOME UNDETERMINED SCAFFOLD_82, WHOLE GENOME SHOTGUN SEQUENCE"/>
    <property type="match status" value="1"/>
</dbReference>
<dbReference type="PROSITE" id="PS51686">
    <property type="entry name" value="SAM_MT_RSMB_NOP"/>
    <property type="match status" value="1"/>
</dbReference>
<dbReference type="SUPFAM" id="SSF53335">
    <property type="entry name" value="S-adenosyl-L-methionine-dependent methyltransferases"/>
    <property type="match status" value="1"/>
</dbReference>
<evidence type="ECO:0000256" key="3">
    <source>
        <dbReference type="ARBA" id="ARBA00022691"/>
    </source>
</evidence>
<dbReference type="GO" id="GO:0003723">
    <property type="term" value="F:RNA binding"/>
    <property type="evidence" value="ECO:0007669"/>
    <property type="project" value="UniProtKB-UniRule"/>
</dbReference>
<evidence type="ECO:0000256" key="4">
    <source>
        <dbReference type="ARBA" id="ARBA00022884"/>
    </source>
</evidence>
<keyword evidence="3 5" id="KW-0949">S-adenosyl-L-methionine</keyword>
<keyword evidence="2 5" id="KW-0808">Transferase</keyword>
<dbReference type="InterPro" id="IPR029063">
    <property type="entry name" value="SAM-dependent_MTases_sf"/>
</dbReference>
<dbReference type="AlphaFoldDB" id="A0A2J6WII8"/>
<evidence type="ECO:0000256" key="1">
    <source>
        <dbReference type="ARBA" id="ARBA00022603"/>
    </source>
</evidence>
<comment type="caution">
    <text evidence="5">Lacks conserved residue(s) required for the propagation of feature annotation.</text>
</comment>
<comment type="caution">
    <text evidence="7">The sequence shown here is derived from an EMBL/GenBank/DDBJ whole genome shotgun (WGS) entry which is preliminary data.</text>
</comment>
<evidence type="ECO:0000256" key="2">
    <source>
        <dbReference type="ARBA" id="ARBA00022679"/>
    </source>
</evidence>